<evidence type="ECO:0000256" key="6">
    <source>
        <dbReference type="ARBA" id="ARBA00023136"/>
    </source>
</evidence>
<evidence type="ECO:0000313" key="10">
    <source>
        <dbReference type="Proteomes" id="UP000824205"/>
    </source>
</evidence>
<dbReference type="GO" id="GO:0016887">
    <property type="term" value="F:ATP hydrolysis activity"/>
    <property type="evidence" value="ECO:0007669"/>
    <property type="project" value="InterPro"/>
</dbReference>
<reference evidence="9" key="1">
    <citation type="journal article" date="2021" name="PeerJ">
        <title>Extensive microbial diversity within the chicken gut microbiome revealed by metagenomics and culture.</title>
        <authorList>
            <person name="Gilroy R."/>
            <person name="Ravi A."/>
            <person name="Getino M."/>
            <person name="Pursley I."/>
            <person name="Horton D.L."/>
            <person name="Alikhan N.F."/>
            <person name="Baker D."/>
            <person name="Gharbi K."/>
            <person name="Hall N."/>
            <person name="Watson M."/>
            <person name="Adriaenssens E.M."/>
            <person name="Foster-Nyarko E."/>
            <person name="Jarju S."/>
            <person name="Secka A."/>
            <person name="Antonio M."/>
            <person name="Oren A."/>
            <person name="Chaudhuri R.R."/>
            <person name="La Ragione R."/>
            <person name="Hildebrand F."/>
            <person name="Pallen M.J."/>
        </authorList>
    </citation>
    <scope>NUCLEOTIDE SEQUENCE</scope>
    <source>
        <strain evidence="9">421</strain>
    </source>
</reference>
<evidence type="ECO:0000256" key="3">
    <source>
        <dbReference type="ARBA" id="ARBA00022741"/>
    </source>
</evidence>
<feature type="transmembrane region" description="Helical" evidence="7">
    <location>
        <begin position="142"/>
        <end position="161"/>
    </location>
</feature>
<keyword evidence="5 7" id="KW-1133">Transmembrane helix</keyword>
<sequence length="596" mass="67158">MKSKTLDNTIYMIKNWIAWDKKSLIYFIIKVPAQVLNPILTAYIPKAMIDCINNRVSIGELAATVALLSALVAVTTWLAPFMQELLFGSERIIRMRYAVMAFNKNLNADYIQLESLEGREKNQRAGDFYRSYHSGSVNFIEILNTFCICIIGIITSAALIYKIDFRMILLILATCVAEAAALHLLNKAELKTGDKQSKVLTKFNYFYNLSKNTSVGKDIALYSFGDRFIAAMAGLVFEIEKIVSYYTKTDFAVSGVRALLNLLREIAAYAYLTYLAATGRLSVSDFIFYFGIITGFSNWIVSLVQSLSFLERYSNECGRFREFVEEDTDKSENETKKAPEKVDEIEFKNVSFTYPGADAPTLKNISFKIQKGENIAIVGENGAGKTTLIKLLCGLYAPGDGEIRINGENTADYKKDEYFDLFSPVFQDYSFLPLSIAQNVAAKTQYDKNKVAAALKDAGIYDKIQSFENGMETKLIKEVNSDAQDLSGGEKQKLLLAKAIYKNAPVLILDEPTAALDPIAENELYLKYNELTNGKISFFISHRLSSTRFCDRIFFLSGGKIAECGTHEELMAARGGYYRMYRLQSYYYKEQGVQYE</sequence>
<keyword evidence="2 7" id="KW-0812">Transmembrane</keyword>
<feature type="transmembrane region" description="Helical" evidence="7">
    <location>
        <begin position="168"/>
        <end position="185"/>
    </location>
</feature>
<evidence type="ECO:0000259" key="8">
    <source>
        <dbReference type="PROSITE" id="PS50893"/>
    </source>
</evidence>
<protein>
    <submittedName>
        <fullName evidence="9">ABC transporter ATP-binding protein/permease</fullName>
    </submittedName>
</protein>
<dbReference type="PROSITE" id="PS00211">
    <property type="entry name" value="ABC_TRANSPORTER_1"/>
    <property type="match status" value="1"/>
</dbReference>
<keyword evidence="6 7" id="KW-0472">Membrane</keyword>
<dbReference type="PANTHER" id="PTHR24221">
    <property type="entry name" value="ATP-BINDING CASSETTE SUB-FAMILY B"/>
    <property type="match status" value="1"/>
</dbReference>
<dbReference type="GO" id="GO:0005524">
    <property type="term" value="F:ATP binding"/>
    <property type="evidence" value="ECO:0007669"/>
    <property type="project" value="UniProtKB-KW"/>
</dbReference>
<dbReference type="SMART" id="SM00382">
    <property type="entry name" value="AAA"/>
    <property type="match status" value="1"/>
</dbReference>
<keyword evidence="4 9" id="KW-0067">ATP-binding</keyword>
<comment type="subcellular location">
    <subcellularLocation>
        <location evidence="1">Cell membrane</location>
        <topology evidence="1">Multi-pass membrane protein</topology>
    </subcellularLocation>
</comment>
<dbReference type="InterPro" id="IPR036640">
    <property type="entry name" value="ABC1_TM_sf"/>
</dbReference>
<dbReference type="AlphaFoldDB" id="A0A9D1REE1"/>
<evidence type="ECO:0000256" key="5">
    <source>
        <dbReference type="ARBA" id="ARBA00022989"/>
    </source>
</evidence>
<evidence type="ECO:0000256" key="2">
    <source>
        <dbReference type="ARBA" id="ARBA00022692"/>
    </source>
</evidence>
<accession>A0A9D1REE1</accession>
<dbReference type="EMBL" id="DXGE01000013">
    <property type="protein sequence ID" value="HIW85523.1"/>
    <property type="molecule type" value="Genomic_DNA"/>
</dbReference>
<reference evidence="9" key="2">
    <citation type="submission" date="2021-04" db="EMBL/GenBank/DDBJ databases">
        <authorList>
            <person name="Gilroy R."/>
        </authorList>
    </citation>
    <scope>NUCLEOTIDE SEQUENCE</scope>
    <source>
        <strain evidence="9">421</strain>
    </source>
</reference>
<comment type="caution">
    <text evidence="9">The sequence shown here is derived from an EMBL/GenBank/DDBJ whole genome shotgun (WGS) entry which is preliminary data.</text>
</comment>
<organism evidence="9 10">
    <name type="scientific">Candidatus Eubacterium faecipullorum</name>
    <dbReference type="NCBI Taxonomy" id="2838571"/>
    <lineage>
        <taxon>Bacteria</taxon>
        <taxon>Bacillati</taxon>
        <taxon>Bacillota</taxon>
        <taxon>Clostridia</taxon>
        <taxon>Eubacteriales</taxon>
        <taxon>Eubacteriaceae</taxon>
        <taxon>Eubacterium</taxon>
    </lineage>
</organism>
<dbReference type="Gene3D" id="3.40.50.300">
    <property type="entry name" value="P-loop containing nucleotide triphosphate hydrolases"/>
    <property type="match status" value="1"/>
</dbReference>
<dbReference type="GO" id="GO:0034040">
    <property type="term" value="F:ATPase-coupled lipid transmembrane transporter activity"/>
    <property type="evidence" value="ECO:0007669"/>
    <property type="project" value="TreeGrafter"/>
</dbReference>
<proteinExistence type="predicted"/>
<dbReference type="PANTHER" id="PTHR24221:SF654">
    <property type="entry name" value="ATP-BINDING CASSETTE SUB-FAMILY B MEMBER 6"/>
    <property type="match status" value="1"/>
</dbReference>
<dbReference type="PROSITE" id="PS50893">
    <property type="entry name" value="ABC_TRANSPORTER_2"/>
    <property type="match status" value="1"/>
</dbReference>
<feature type="transmembrane region" description="Helical" evidence="7">
    <location>
        <begin position="56"/>
        <end position="79"/>
    </location>
</feature>
<gene>
    <name evidence="9" type="ORF">IAA48_03415</name>
</gene>
<dbReference type="Proteomes" id="UP000824205">
    <property type="component" value="Unassembled WGS sequence"/>
</dbReference>
<dbReference type="GO" id="GO:0005886">
    <property type="term" value="C:plasma membrane"/>
    <property type="evidence" value="ECO:0007669"/>
    <property type="project" value="UniProtKB-SubCell"/>
</dbReference>
<dbReference type="InterPro" id="IPR027417">
    <property type="entry name" value="P-loop_NTPase"/>
</dbReference>
<dbReference type="SUPFAM" id="SSF90123">
    <property type="entry name" value="ABC transporter transmembrane region"/>
    <property type="match status" value="1"/>
</dbReference>
<evidence type="ECO:0000256" key="1">
    <source>
        <dbReference type="ARBA" id="ARBA00004651"/>
    </source>
</evidence>
<dbReference type="InterPro" id="IPR039421">
    <property type="entry name" value="Type_1_exporter"/>
</dbReference>
<dbReference type="InterPro" id="IPR017871">
    <property type="entry name" value="ABC_transporter-like_CS"/>
</dbReference>
<dbReference type="InterPro" id="IPR003593">
    <property type="entry name" value="AAA+_ATPase"/>
</dbReference>
<feature type="domain" description="ABC transporter" evidence="8">
    <location>
        <begin position="345"/>
        <end position="583"/>
    </location>
</feature>
<dbReference type="Gene3D" id="1.20.1560.10">
    <property type="entry name" value="ABC transporter type 1, transmembrane domain"/>
    <property type="match status" value="1"/>
</dbReference>
<dbReference type="SUPFAM" id="SSF52540">
    <property type="entry name" value="P-loop containing nucleoside triphosphate hydrolases"/>
    <property type="match status" value="1"/>
</dbReference>
<dbReference type="Pfam" id="PF00005">
    <property type="entry name" value="ABC_tran"/>
    <property type="match status" value="1"/>
</dbReference>
<evidence type="ECO:0000256" key="4">
    <source>
        <dbReference type="ARBA" id="ARBA00022840"/>
    </source>
</evidence>
<dbReference type="InterPro" id="IPR003439">
    <property type="entry name" value="ABC_transporter-like_ATP-bd"/>
</dbReference>
<evidence type="ECO:0000256" key="7">
    <source>
        <dbReference type="SAM" id="Phobius"/>
    </source>
</evidence>
<name>A0A9D1REE1_9FIRM</name>
<evidence type="ECO:0000313" key="9">
    <source>
        <dbReference type="EMBL" id="HIW85523.1"/>
    </source>
</evidence>
<keyword evidence="3" id="KW-0547">Nucleotide-binding</keyword>